<dbReference type="Proteomes" id="UP000663853">
    <property type="component" value="Unassembled WGS sequence"/>
</dbReference>
<dbReference type="InterPro" id="IPR001138">
    <property type="entry name" value="Zn2Cys6_DnaBD"/>
</dbReference>
<dbReference type="PANTHER" id="PTHR37534">
    <property type="entry name" value="TRANSCRIPTIONAL ACTIVATOR PROTEIN UGA3"/>
    <property type="match status" value="1"/>
</dbReference>
<keyword evidence="2" id="KW-0539">Nucleus</keyword>
<dbReference type="AlphaFoldDB" id="A0A8H3D7H0"/>
<organism evidence="4 5">
    <name type="scientific">Rhizoctonia solani</name>
    <dbReference type="NCBI Taxonomy" id="456999"/>
    <lineage>
        <taxon>Eukaryota</taxon>
        <taxon>Fungi</taxon>
        <taxon>Dikarya</taxon>
        <taxon>Basidiomycota</taxon>
        <taxon>Agaricomycotina</taxon>
        <taxon>Agaricomycetes</taxon>
        <taxon>Cantharellales</taxon>
        <taxon>Ceratobasidiaceae</taxon>
        <taxon>Rhizoctonia</taxon>
    </lineage>
</organism>
<dbReference type="Pfam" id="PF00172">
    <property type="entry name" value="Zn_clus"/>
    <property type="match status" value="1"/>
</dbReference>
<comment type="subcellular location">
    <subcellularLocation>
        <location evidence="1">Nucleus</location>
    </subcellularLocation>
</comment>
<evidence type="ECO:0000256" key="2">
    <source>
        <dbReference type="ARBA" id="ARBA00023242"/>
    </source>
</evidence>
<dbReference type="GO" id="GO:0008270">
    <property type="term" value="F:zinc ion binding"/>
    <property type="evidence" value="ECO:0007669"/>
    <property type="project" value="InterPro"/>
</dbReference>
<dbReference type="CDD" id="cd00067">
    <property type="entry name" value="GAL4"/>
    <property type="match status" value="1"/>
</dbReference>
<dbReference type="EMBL" id="CAJMXA010003726">
    <property type="protein sequence ID" value="CAE6513543.1"/>
    <property type="molecule type" value="Genomic_DNA"/>
</dbReference>
<evidence type="ECO:0000313" key="5">
    <source>
        <dbReference type="Proteomes" id="UP000663853"/>
    </source>
</evidence>
<dbReference type="InterPro" id="IPR036864">
    <property type="entry name" value="Zn2-C6_fun-type_DNA-bd_sf"/>
</dbReference>
<sequence>MYEKRPTLLSDRRKKCDGTRPICRHCTRDRVECGGYPTSRNTIRGVSDPKKPQPIPPISTLDVINLTPSGPVPNWNYAGPSWVSNVSSSDLGGSNVDNTISPPAPYVIRTRRPSLDPLLTYNLQSSASMPRQVPTPPYYPTDIGLFDEVSHATSSPTEGTRQSLTPGQASLFDALFSLARPEDKHDLSGSVGLFDHRSLGSIPAGSSYNLEYGINRAVGYRDLNDPEDSQDAREVGAKLCDSLALDKKVKSNTLPFVLQSYALWMKQFLFEPVRIIPLAREYTVEEYSQGPQARWRMTTISNAVRAITGSTGYTLEDLEVLQSYMNQGFTDTTSNFGEDRAADRLQALTAMSTTYELISVVVKVLPLSKLVKTMETVAPIFRRACTEPGDRPVNLPNLLANINVGLEYYATVDVILSTVIGRPMNFRYDTTYTLGVYESIFDIENGPGTRWVYGVPDRLLIIFARMNALLEEFGSGVDPNVIKELEKEIKEVKAVVLASADTGLAFARSVVQECWRQIAFIYLYMGLCGADSHDARVIRANENFMSMFIRTKPGRIPDSFLVFPLPILGIATRLPNDQELLKRRMLALPECARKGTAGNQFIRMLDCMWNLANKSGRPTTWADLRLASLYVAGV</sequence>
<proteinExistence type="predicted"/>
<comment type="caution">
    <text evidence="4">The sequence shown here is derived from an EMBL/GenBank/DDBJ whole genome shotgun (WGS) entry which is preliminary data.</text>
</comment>
<dbReference type="GO" id="GO:0000981">
    <property type="term" value="F:DNA-binding transcription factor activity, RNA polymerase II-specific"/>
    <property type="evidence" value="ECO:0007669"/>
    <property type="project" value="InterPro"/>
</dbReference>
<dbReference type="InterPro" id="IPR021858">
    <property type="entry name" value="Fun_TF"/>
</dbReference>
<protein>
    <recommendedName>
        <fullName evidence="3">Zn(2)-C6 fungal-type domain-containing protein</fullName>
    </recommendedName>
</protein>
<evidence type="ECO:0000256" key="1">
    <source>
        <dbReference type="ARBA" id="ARBA00004123"/>
    </source>
</evidence>
<evidence type="ECO:0000313" key="4">
    <source>
        <dbReference type="EMBL" id="CAE6513543.1"/>
    </source>
</evidence>
<name>A0A8H3D7H0_9AGAM</name>
<dbReference type="PANTHER" id="PTHR37534:SF46">
    <property type="entry name" value="ZN(II)2CYS6 TRANSCRIPTION FACTOR (EUROFUNG)"/>
    <property type="match status" value="1"/>
</dbReference>
<reference evidence="4" key="1">
    <citation type="submission" date="2021-01" db="EMBL/GenBank/DDBJ databases">
        <authorList>
            <person name="Kaushik A."/>
        </authorList>
    </citation>
    <scope>NUCLEOTIDE SEQUENCE</scope>
    <source>
        <strain evidence="4">AG6-10EEA</strain>
    </source>
</reference>
<dbReference type="GO" id="GO:0005634">
    <property type="term" value="C:nucleus"/>
    <property type="evidence" value="ECO:0007669"/>
    <property type="project" value="UniProtKB-SubCell"/>
</dbReference>
<evidence type="ECO:0000259" key="3">
    <source>
        <dbReference type="Pfam" id="PF00172"/>
    </source>
</evidence>
<gene>
    <name evidence="4" type="ORF">RDB_LOCUS132968</name>
</gene>
<accession>A0A8H3D7H0</accession>
<feature type="domain" description="Zn(2)-C6 fungal-type" evidence="3">
    <location>
        <begin position="12"/>
        <end position="41"/>
    </location>
</feature>
<dbReference type="Pfam" id="PF11951">
    <property type="entry name" value="Fungal_trans_2"/>
    <property type="match status" value="1"/>
</dbReference>
<dbReference type="SUPFAM" id="SSF57701">
    <property type="entry name" value="Zn2/Cys6 DNA-binding domain"/>
    <property type="match status" value="1"/>
</dbReference>